<dbReference type="Pfam" id="PF13489">
    <property type="entry name" value="Methyltransf_23"/>
    <property type="match status" value="1"/>
</dbReference>
<dbReference type="Gene3D" id="3.40.50.150">
    <property type="entry name" value="Vaccinia Virus protein VP39"/>
    <property type="match status" value="1"/>
</dbReference>
<evidence type="ECO:0008006" key="3">
    <source>
        <dbReference type="Google" id="ProtNLM"/>
    </source>
</evidence>
<protein>
    <recommendedName>
        <fullName evidence="3">Methyltransferase family protein</fullName>
    </recommendedName>
</protein>
<name>A0ABN4WXM7_9HYPH</name>
<dbReference type="EMBL" id="CP019630">
    <property type="protein sequence ID" value="AQQ04013.1"/>
    <property type="molecule type" value="Genomic_DNA"/>
</dbReference>
<dbReference type="Proteomes" id="UP000188174">
    <property type="component" value="Chromosome"/>
</dbReference>
<dbReference type="InterPro" id="IPR029063">
    <property type="entry name" value="SAM-dependent_MTases_sf"/>
</dbReference>
<keyword evidence="2" id="KW-1185">Reference proteome</keyword>
<evidence type="ECO:0000313" key="2">
    <source>
        <dbReference type="Proteomes" id="UP000188174"/>
    </source>
</evidence>
<gene>
    <name evidence="1" type="ORF">B0E33_10795</name>
</gene>
<evidence type="ECO:0000313" key="1">
    <source>
        <dbReference type="EMBL" id="AQQ04013.1"/>
    </source>
</evidence>
<accession>A0ABN4WXM7</accession>
<sequence>MREEMRKKSPLSGLDCERLFSHQVLGKYKANYYYDKSIGYIFVDEPYWLEEAYDSAITITDTGILVRNNANANRVSTAILMNSINVKKGVDLGGGYGLFVRGMRDKGFNFFWEDKYAENLMARGFEADEGVHEVAVAFEVLEHLANPLQFLQNAKLKYNFHTCFFTATCFDMNDLPDENWWYWVFETGQHISFFSKKTLEYMASQIDMNLFHFGGEFYAFSSLSLETKPRRIKSWVPKILRSNNKFKKDFDFPKSLTKSDFKFLRKNLQKKNNV</sequence>
<reference evidence="1 2" key="1">
    <citation type="submission" date="2017-02" db="EMBL/GenBank/DDBJ databases">
        <authorList>
            <person name="Jeong S."/>
        </authorList>
    </citation>
    <scope>NUCLEOTIDE SEQUENCE [LARGE SCALE GENOMIC DNA]</scope>
    <source>
        <strain evidence="1 2">RMAR6-6</strain>
    </source>
</reference>
<dbReference type="SUPFAM" id="SSF53335">
    <property type="entry name" value="S-adenosyl-L-methionine-dependent methyltransferases"/>
    <property type="match status" value="1"/>
</dbReference>
<organism evidence="1 2">
    <name type="scientific">Roseibium algicola</name>
    <dbReference type="NCBI Taxonomy" id="2857014"/>
    <lineage>
        <taxon>Bacteria</taxon>
        <taxon>Pseudomonadati</taxon>
        <taxon>Pseudomonadota</taxon>
        <taxon>Alphaproteobacteria</taxon>
        <taxon>Hyphomicrobiales</taxon>
        <taxon>Stappiaceae</taxon>
        <taxon>Roseibium</taxon>
    </lineage>
</organism>
<proteinExistence type="predicted"/>